<name>A0A0G4IE55_9ALVE</name>
<dbReference type="AlphaFoldDB" id="A0A0G4IE55"/>
<evidence type="ECO:0000313" key="2">
    <source>
        <dbReference type="EMBL" id="CEM55469.1"/>
    </source>
</evidence>
<evidence type="ECO:0000256" key="1">
    <source>
        <dbReference type="SAM" id="MobiDB-lite"/>
    </source>
</evidence>
<gene>
    <name evidence="2" type="ORF">Cvel_13563</name>
</gene>
<feature type="region of interest" description="Disordered" evidence="1">
    <location>
        <begin position="22"/>
        <end position="42"/>
    </location>
</feature>
<organism evidence="2">
    <name type="scientific">Chromera velia CCMP2878</name>
    <dbReference type="NCBI Taxonomy" id="1169474"/>
    <lineage>
        <taxon>Eukaryota</taxon>
        <taxon>Sar</taxon>
        <taxon>Alveolata</taxon>
        <taxon>Colpodellida</taxon>
        <taxon>Chromeraceae</taxon>
        <taxon>Chromera</taxon>
    </lineage>
</organism>
<dbReference type="EMBL" id="CDMZ01005879">
    <property type="protein sequence ID" value="CEM55469.1"/>
    <property type="molecule type" value="Genomic_DNA"/>
</dbReference>
<reference evidence="2" key="1">
    <citation type="submission" date="2014-11" db="EMBL/GenBank/DDBJ databases">
        <authorList>
            <person name="Otto D Thomas"/>
            <person name="Naeem Raeece"/>
        </authorList>
    </citation>
    <scope>NUCLEOTIDE SEQUENCE</scope>
</reference>
<accession>A0A0G4IE55</accession>
<sequence>MSISCSKCGAFNNQGNVTGGANPCHLRTPPEDHSFTGGPAIAPPPPMTEKEWWAQVDKYYNDSYGHYYVVCNGCNSDIRGNGNTNFGAWWDNHKRTHHPYPY</sequence>
<protein>
    <submittedName>
        <fullName evidence="2">Uncharacterized protein</fullName>
    </submittedName>
</protein>
<proteinExistence type="predicted"/>
<dbReference type="VEuPathDB" id="CryptoDB:Cvel_13563"/>